<keyword evidence="6" id="KW-0175">Coiled coil</keyword>
<evidence type="ECO:0000259" key="9">
    <source>
        <dbReference type="PROSITE" id="PS50113"/>
    </source>
</evidence>
<feature type="domain" description="PAC" evidence="9">
    <location>
        <begin position="474"/>
        <end position="527"/>
    </location>
</feature>
<dbReference type="NCBIfam" id="TIGR00229">
    <property type="entry name" value="sensory_box"/>
    <property type="match status" value="4"/>
</dbReference>
<evidence type="ECO:0000259" key="8">
    <source>
        <dbReference type="PROSITE" id="PS50112"/>
    </source>
</evidence>
<dbReference type="RefSeq" id="WP_158863850.1">
    <property type="nucleotide sequence ID" value="NZ_CP046401.1"/>
</dbReference>
<dbReference type="GO" id="GO:0000155">
    <property type="term" value="F:phosphorelay sensor kinase activity"/>
    <property type="evidence" value="ECO:0007669"/>
    <property type="project" value="InterPro"/>
</dbReference>
<feature type="domain" description="PAS" evidence="8">
    <location>
        <begin position="542"/>
        <end position="612"/>
    </location>
</feature>
<feature type="domain" description="PAC" evidence="9">
    <location>
        <begin position="223"/>
        <end position="273"/>
    </location>
</feature>
<dbReference type="InterPro" id="IPR052162">
    <property type="entry name" value="Sensor_kinase/Photoreceptor"/>
</dbReference>
<name>A0A6I6JPU7_9BACT</name>
<dbReference type="InterPro" id="IPR004358">
    <property type="entry name" value="Sig_transdc_His_kin-like_C"/>
</dbReference>
<dbReference type="SMART" id="SM00387">
    <property type="entry name" value="HATPase_c"/>
    <property type="match status" value="1"/>
</dbReference>
<organism evidence="10 11">
    <name type="scientific">Maribellus comscasis</name>
    <dbReference type="NCBI Taxonomy" id="2681766"/>
    <lineage>
        <taxon>Bacteria</taxon>
        <taxon>Pseudomonadati</taxon>
        <taxon>Bacteroidota</taxon>
        <taxon>Bacteroidia</taxon>
        <taxon>Marinilabiliales</taxon>
        <taxon>Prolixibacteraceae</taxon>
        <taxon>Maribellus</taxon>
    </lineage>
</organism>
<dbReference type="Pfam" id="PF02518">
    <property type="entry name" value="HATPase_c"/>
    <property type="match status" value="1"/>
</dbReference>
<dbReference type="InterPro" id="IPR000014">
    <property type="entry name" value="PAS"/>
</dbReference>
<dbReference type="InterPro" id="IPR013656">
    <property type="entry name" value="PAS_4"/>
</dbReference>
<evidence type="ECO:0000313" key="10">
    <source>
        <dbReference type="EMBL" id="QGY43078.1"/>
    </source>
</evidence>
<gene>
    <name evidence="10" type="ORF">GM418_05210</name>
</gene>
<protein>
    <recommendedName>
        <fullName evidence="2">histidine kinase</fullName>
        <ecNumber evidence="2">2.7.13.3</ecNumber>
    </recommendedName>
</protein>
<dbReference type="Gene3D" id="3.30.450.20">
    <property type="entry name" value="PAS domain"/>
    <property type="match status" value="5"/>
</dbReference>
<dbReference type="SUPFAM" id="SSF55785">
    <property type="entry name" value="PYP-like sensor domain (PAS domain)"/>
    <property type="match status" value="5"/>
</dbReference>
<dbReference type="PANTHER" id="PTHR43304">
    <property type="entry name" value="PHYTOCHROME-LIKE PROTEIN CPH1"/>
    <property type="match status" value="1"/>
</dbReference>
<dbReference type="Pfam" id="PF08447">
    <property type="entry name" value="PAS_3"/>
    <property type="match status" value="1"/>
</dbReference>
<dbReference type="Pfam" id="PF13426">
    <property type="entry name" value="PAS_9"/>
    <property type="match status" value="2"/>
</dbReference>
<dbReference type="InterPro" id="IPR001610">
    <property type="entry name" value="PAC"/>
</dbReference>
<keyword evidence="11" id="KW-1185">Reference proteome</keyword>
<dbReference type="InterPro" id="IPR000700">
    <property type="entry name" value="PAS-assoc_C"/>
</dbReference>
<dbReference type="KEGG" id="mcos:GM418_05210"/>
<dbReference type="PRINTS" id="PR00344">
    <property type="entry name" value="BCTRLSENSOR"/>
</dbReference>
<evidence type="ECO:0000256" key="4">
    <source>
        <dbReference type="ARBA" id="ARBA00022679"/>
    </source>
</evidence>
<evidence type="ECO:0000256" key="1">
    <source>
        <dbReference type="ARBA" id="ARBA00000085"/>
    </source>
</evidence>
<dbReference type="InterPro" id="IPR005467">
    <property type="entry name" value="His_kinase_dom"/>
</dbReference>
<feature type="domain" description="PAS" evidence="8">
    <location>
        <begin position="274"/>
        <end position="345"/>
    </location>
</feature>
<feature type="coiled-coil region" evidence="6">
    <location>
        <begin position="1"/>
        <end position="28"/>
    </location>
</feature>
<dbReference type="Pfam" id="PF00989">
    <property type="entry name" value="PAS"/>
    <property type="match status" value="1"/>
</dbReference>
<dbReference type="SMART" id="SM00086">
    <property type="entry name" value="PAC"/>
    <property type="match status" value="4"/>
</dbReference>
<dbReference type="SUPFAM" id="SSF47384">
    <property type="entry name" value="Homodimeric domain of signal transducing histidine kinase"/>
    <property type="match status" value="1"/>
</dbReference>
<evidence type="ECO:0000256" key="5">
    <source>
        <dbReference type="ARBA" id="ARBA00022777"/>
    </source>
</evidence>
<evidence type="ECO:0000313" key="11">
    <source>
        <dbReference type="Proteomes" id="UP000428260"/>
    </source>
</evidence>
<dbReference type="EMBL" id="CP046401">
    <property type="protein sequence ID" value="QGY43078.1"/>
    <property type="molecule type" value="Genomic_DNA"/>
</dbReference>
<sequence>MNQTEGYIKKLEEENQNLKRLLDASDKKVLRKMFNSHQAIMLMIEEGSGQIVDANEAAVAFYKYPKNELLSLKIEDINTLSPDEIKKERKKVVRGKKDYFIFPHRIADGTIRQVEVYTSLYEINKKPTLFSIIHDVTERVEAEKELRRNEEKFVSAFKSNPNSMIISSLDNGKIYDVNDAFFELTGLTRKDITGETTLSVDLYADPNDRDKLIQIVKKTGSVRNLETRLHHRSGKILTVLISGELLKTSGDRTIITTMLDITQRKQLKDQLESNNVLLQTIFDSVPAMITVYNPDLQQINANKEFERITGWSESDIREKNIMELVYPEAEYRKKAAKFMQSLQPGFKDFVMTGKDGNEIETIWANVKLEDGRQVGIGIDNRERKAAQKELQQSQEIIKAALYSMTDAVFIFDPKLKLLYYNDTFVTFHRFKNREECPDVLTEYNEFLTLFFPDETPAPVKDWPGTKALKGESATNAEYILLRKDTGEKWVGSYSYGPIISNDGKITGAVIVVRDVTQQKNAEVEREYLLKQLALDKQALAESEQRYRIMGESVDYGVWATDAEGKAIHISESFCKMVGKSFEEIQEFGWIDTLVPEQQREVMDLWMDSVNTGKRFEHEHKFLTQDGKVKMVLAIGMPIKDKNDKVVSWAGINLDITDRKKIELQLEEKNNHLTKLNDVLEDFFKIAAHDLRSPIQNLIDINELVKQSAPEEKFTLIEMLEPITIRLKRTVDGLMEAVSLQTKQELAIAQIRFIKVWKEVAAELSNQITNFKGTIETDFEDAPEIHFIEAHLVSILRNLVSNSIKYASEVKNSFVRISTKKEGESVLLSVEDNGIGINLKNAGSELFKPFKRFTSKVEGTGMGLYIVKNIVEKNGGYVRVESKVNKGTIFYCYLKEYTT</sequence>
<dbReference type="Gene3D" id="1.10.287.130">
    <property type="match status" value="1"/>
</dbReference>
<evidence type="ECO:0000256" key="3">
    <source>
        <dbReference type="ARBA" id="ARBA00022553"/>
    </source>
</evidence>
<dbReference type="GO" id="GO:0006355">
    <property type="term" value="P:regulation of DNA-templated transcription"/>
    <property type="evidence" value="ECO:0007669"/>
    <property type="project" value="InterPro"/>
</dbReference>
<evidence type="ECO:0000259" key="7">
    <source>
        <dbReference type="PROSITE" id="PS50109"/>
    </source>
</evidence>
<proteinExistence type="predicted"/>
<dbReference type="PROSITE" id="PS50109">
    <property type="entry name" value="HIS_KIN"/>
    <property type="match status" value="1"/>
</dbReference>
<dbReference type="InterPro" id="IPR003594">
    <property type="entry name" value="HATPase_dom"/>
</dbReference>
<keyword evidence="3" id="KW-0597">Phosphoprotein</keyword>
<feature type="domain" description="PAS" evidence="8">
    <location>
        <begin position="149"/>
        <end position="219"/>
    </location>
</feature>
<dbReference type="AlphaFoldDB" id="A0A6I6JPU7"/>
<dbReference type="Pfam" id="PF08448">
    <property type="entry name" value="PAS_4"/>
    <property type="match status" value="1"/>
</dbReference>
<dbReference type="InterPro" id="IPR013655">
    <property type="entry name" value="PAS_fold_3"/>
</dbReference>
<feature type="domain" description="Histidine kinase" evidence="7">
    <location>
        <begin position="685"/>
        <end position="897"/>
    </location>
</feature>
<feature type="domain" description="PAC" evidence="9">
    <location>
        <begin position="615"/>
        <end position="667"/>
    </location>
</feature>
<comment type="catalytic activity">
    <reaction evidence="1">
        <text>ATP + protein L-histidine = ADP + protein N-phospho-L-histidine.</text>
        <dbReference type="EC" id="2.7.13.3"/>
    </reaction>
</comment>
<dbReference type="CDD" id="cd00130">
    <property type="entry name" value="PAS"/>
    <property type="match status" value="3"/>
</dbReference>
<dbReference type="InterPro" id="IPR036097">
    <property type="entry name" value="HisK_dim/P_sf"/>
</dbReference>
<dbReference type="SUPFAM" id="SSF55874">
    <property type="entry name" value="ATPase domain of HSP90 chaperone/DNA topoisomerase II/histidine kinase"/>
    <property type="match status" value="1"/>
</dbReference>
<evidence type="ECO:0000256" key="2">
    <source>
        <dbReference type="ARBA" id="ARBA00012438"/>
    </source>
</evidence>
<dbReference type="PANTHER" id="PTHR43304:SF1">
    <property type="entry name" value="PAC DOMAIN-CONTAINING PROTEIN"/>
    <property type="match status" value="1"/>
</dbReference>
<dbReference type="PROSITE" id="PS50113">
    <property type="entry name" value="PAC"/>
    <property type="match status" value="3"/>
</dbReference>
<evidence type="ECO:0000256" key="6">
    <source>
        <dbReference type="SAM" id="Coils"/>
    </source>
</evidence>
<keyword evidence="4" id="KW-0808">Transferase</keyword>
<keyword evidence="5" id="KW-0418">Kinase</keyword>
<dbReference type="Gene3D" id="3.30.565.10">
    <property type="entry name" value="Histidine kinase-like ATPase, C-terminal domain"/>
    <property type="match status" value="1"/>
</dbReference>
<dbReference type="PROSITE" id="PS50112">
    <property type="entry name" value="PAS"/>
    <property type="match status" value="3"/>
</dbReference>
<dbReference type="SMART" id="SM00091">
    <property type="entry name" value="PAS"/>
    <property type="match status" value="4"/>
</dbReference>
<accession>A0A6I6JPU7</accession>
<dbReference type="InterPro" id="IPR035965">
    <property type="entry name" value="PAS-like_dom_sf"/>
</dbReference>
<dbReference type="EC" id="2.7.13.3" evidence="2"/>
<dbReference type="InterPro" id="IPR013767">
    <property type="entry name" value="PAS_fold"/>
</dbReference>
<dbReference type="InterPro" id="IPR036890">
    <property type="entry name" value="HATPase_C_sf"/>
</dbReference>
<reference evidence="10 11" key="1">
    <citation type="submission" date="2019-11" db="EMBL/GenBank/DDBJ databases">
        <authorList>
            <person name="Zheng R.K."/>
            <person name="Sun C.M."/>
        </authorList>
    </citation>
    <scope>NUCLEOTIDE SEQUENCE [LARGE SCALE GENOMIC DNA]</scope>
    <source>
        <strain evidence="10 11">WC007</strain>
    </source>
</reference>
<dbReference type="Proteomes" id="UP000428260">
    <property type="component" value="Chromosome"/>
</dbReference>